<evidence type="ECO:0000313" key="2">
    <source>
        <dbReference type="EMBL" id="MAA12703.1"/>
    </source>
</evidence>
<name>A0A224YEU7_9ACAR</name>
<evidence type="ECO:0000256" key="1">
    <source>
        <dbReference type="SAM" id="MobiDB-lite"/>
    </source>
</evidence>
<proteinExistence type="predicted"/>
<feature type="region of interest" description="Disordered" evidence="1">
    <location>
        <begin position="62"/>
        <end position="81"/>
    </location>
</feature>
<accession>A0A224YEU7</accession>
<reference evidence="2" key="1">
    <citation type="journal article" date="2017" name="Parasit. Vectors">
        <title>Sialotranscriptomics of Rhipicephalus zambeziensis reveals intricate expression profiles of secretory proteins and suggests tight temporal transcriptional regulation during blood-feeding.</title>
        <authorList>
            <person name="de Castro M.H."/>
            <person name="de Klerk D."/>
            <person name="Pienaar R."/>
            <person name="Rees D.J.G."/>
            <person name="Mans B.J."/>
        </authorList>
    </citation>
    <scope>NUCLEOTIDE SEQUENCE</scope>
    <source>
        <tissue evidence="2">Salivary glands</tissue>
    </source>
</reference>
<organism evidence="2">
    <name type="scientific">Rhipicephalus zambeziensis</name>
    <dbReference type="NCBI Taxonomy" id="60191"/>
    <lineage>
        <taxon>Eukaryota</taxon>
        <taxon>Metazoa</taxon>
        <taxon>Ecdysozoa</taxon>
        <taxon>Arthropoda</taxon>
        <taxon>Chelicerata</taxon>
        <taxon>Arachnida</taxon>
        <taxon>Acari</taxon>
        <taxon>Parasitiformes</taxon>
        <taxon>Ixodida</taxon>
        <taxon>Ixodoidea</taxon>
        <taxon>Ixodidae</taxon>
        <taxon>Rhipicephalinae</taxon>
        <taxon>Rhipicephalus</taxon>
        <taxon>Rhipicephalus</taxon>
    </lineage>
</organism>
<dbReference type="EMBL" id="GFPF01001557">
    <property type="protein sequence ID" value="MAA12703.1"/>
    <property type="molecule type" value="Transcribed_RNA"/>
</dbReference>
<protein>
    <submittedName>
        <fullName evidence="2">Uncharacterized protein</fullName>
    </submittedName>
</protein>
<dbReference type="AlphaFoldDB" id="A0A224YEU7"/>
<sequence>MTIPVFLFWLRHINPTIAIKSFLIKLESYDFPTQGTTARKKKKELQCLSNGCVCAALDQLRGGPSPSLQNGKGAGPPQAPP</sequence>